<accession>A0A6C0CJV8</accession>
<name>A0A6C0CJV8_9ZZZZ</name>
<proteinExistence type="predicted"/>
<sequence>MNSDILTVLQKIYDNPSLLKEKNLEKKQFLSCQGDPDSQGTGNNPTDQEACFALELDKAGIKFINKKDTIPEDDGSYYYYQPNGTQRNVDFLVINVKDKVKTTTSFDLKHTNGKTFYFNDGWFEDNVIYIINFTVKKCNKVYIGYGEETRTDEEHQAMLEMIEFKKSWNKSKKNIGNLKKCIRYANQYSCDGFTKEFSDEKFNSLKMSLLSNLLSNLLVSQ</sequence>
<organism evidence="1">
    <name type="scientific">viral metagenome</name>
    <dbReference type="NCBI Taxonomy" id="1070528"/>
    <lineage>
        <taxon>unclassified sequences</taxon>
        <taxon>metagenomes</taxon>
        <taxon>organismal metagenomes</taxon>
    </lineage>
</organism>
<protein>
    <submittedName>
        <fullName evidence="1">Uncharacterized protein</fullName>
    </submittedName>
</protein>
<reference evidence="1" key="1">
    <citation type="journal article" date="2020" name="Nature">
        <title>Giant virus diversity and host interactions through global metagenomics.</title>
        <authorList>
            <person name="Schulz F."/>
            <person name="Roux S."/>
            <person name="Paez-Espino D."/>
            <person name="Jungbluth S."/>
            <person name="Walsh D.A."/>
            <person name="Denef V.J."/>
            <person name="McMahon K.D."/>
            <person name="Konstantinidis K.T."/>
            <person name="Eloe-Fadrosh E.A."/>
            <person name="Kyrpides N.C."/>
            <person name="Woyke T."/>
        </authorList>
    </citation>
    <scope>NUCLEOTIDE SEQUENCE</scope>
    <source>
        <strain evidence="1">GVMAG-M-3300021120-1</strain>
    </source>
</reference>
<evidence type="ECO:0000313" key="1">
    <source>
        <dbReference type="EMBL" id="QHT03795.1"/>
    </source>
</evidence>
<dbReference type="AlphaFoldDB" id="A0A6C0CJV8"/>
<dbReference type="EMBL" id="MN739416">
    <property type="protein sequence ID" value="QHT03795.1"/>
    <property type="molecule type" value="Genomic_DNA"/>
</dbReference>